<reference evidence="31" key="1">
    <citation type="journal article" date="2021" name="PeerJ">
        <title>Extensive microbial diversity within the chicken gut microbiome revealed by metagenomics and culture.</title>
        <authorList>
            <person name="Gilroy R."/>
            <person name="Ravi A."/>
            <person name="Getino M."/>
            <person name="Pursley I."/>
            <person name="Horton D.L."/>
            <person name="Alikhan N.F."/>
            <person name="Baker D."/>
            <person name="Gharbi K."/>
            <person name="Hall N."/>
            <person name="Watson M."/>
            <person name="Adriaenssens E.M."/>
            <person name="Foster-Nyarko E."/>
            <person name="Jarju S."/>
            <person name="Secka A."/>
            <person name="Antonio M."/>
            <person name="Oren A."/>
            <person name="Chaudhuri R.R."/>
            <person name="La Ragione R."/>
            <person name="Hildebrand F."/>
            <person name="Pallen M.J."/>
        </authorList>
    </citation>
    <scope>NUCLEOTIDE SEQUENCE</scope>
    <source>
        <strain evidence="31">CHK183-1962</strain>
    </source>
</reference>
<dbReference type="GO" id="GO:0008658">
    <property type="term" value="F:penicillin binding"/>
    <property type="evidence" value="ECO:0007669"/>
    <property type="project" value="InterPro"/>
</dbReference>
<evidence type="ECO:0000256" key="5">
    <source>
        <dbReference type="ARBA" id="ARBA00007739"/>
    </source>
</evidence>
<dbReference type="EMBL" id="DXEK01000163">
    <property type="protein sequence ID" value="HIX77896.1"/>
    <property type="molecule type" value="Genomic_DNA"/>
</dbReference>
<keyword evidence="17" id="KW-0573">Peptidoglycan synthesis</keyword>
<evidence type="ECO:0000256" key="23">
    <source>
        <dbReference type="ARBA" id="ARBA00034000"/>
    </source>
</evidence>
<keyword evidence="22" id="KW-0961">Cell wall biogenesis/degradation</keyword>
<dbReference type="AlphaFoldDB" id="A0A9D1XF04"/>
<comment type="subcellular location">
    <subcellularLocation>
        <location evidence="2">Cell membrane</location>
        <topology evidence="2">Single-pass type II membrane protein</topology>
    </subcellularLocation>
</comment>
<evidence type="ECO:0000256" key="17">
    <source>
        <dbReference type="ARBA" id="ARBA00022984"/>
    </source>
</evidence>
<evidence type="ECO:0000256" key="15">
    <source>
        <dbReference type="ARBA" id="ARBA00022960"/>
    </source>
</evidence>
<keyword evidence="11" id="KW-0328">Glycosyltransferase</keyword>
<keyword evidence="15" id="KW-0133">Cell shape</keyword>
<keyword evidence="16" id="KW-0735">Signal-anchor</keyword>
<comment type="similarity">
    <text evidence="5">In the N-terminal section; belongs to the glycosyltransferase 51 family.</text>
</comment>
<keyword evidence="14" id="KW-0378">Hydrolase</keyword>
<dbReference type="FunFam" id="1.10.3810.10:FF:000001">
    <property type="entry name" value="Penicillin-binding protein 1A"/>
    <property type="match status" value="1"/>
</dbReference>
<comment type="pathway">
    <text evidence="26">Glycan biosynthesis.</text>
</comment>
<evidence type="ECO:0000256" key="10">
    <source>
        <dbReference type="ARBA" id="ARBA00022670"/>
    </source>
</evidence>
<dbReference type="GO" id="GO:0008360">
    <property type="term" value="P:regulation of cell shape"/>
    <property type="evidence" value="ECO:0007669"/>
    <property type="project" value="UniProtKB-KW"/>
</dbReference>
<evidence type="ECO:0000256" key="3">
    <source>
        <dbReference type="ARBA" id="ARBA00004752"/>
    </source>
</evidence>
<dbReference type="InterPro" id="IPR001264">
    <property type="entry name" value="Glyco_trans_51"/>
</dbReference>
<dbReference type="InterPro" id="IPR012338">
    <property type="entry name" value="Beta-lactam/transpept-like"/>
</dbReference>
<dbReference type="EC" id="3.4.16.4" evidence="6"/>
<feature type="domain" description="Penicillin-binding protein transpeptidase" evidence="29">
    <location>
        <begin position="448"/>
        <end position="690"/>
    </location>
</feature>
<feature type="transmembrane region" description="Helical" evidence="28">
    <location>
        <begin position="35"/>
        <end position="57"/>
    </location>
</feature>
<dbReference type="GO" id="GO:0005886">
    <property type="term" value="C:plasma membrane"/>
    <property type="evidence" value="ECO:0007669"/>
    <property type="project" value="UniProtKB-SubCell"/>
</dbReference>
<dbReference type="GO" id="GO:0046677">
    <property type="term" value="P:response to antibiotic"/>
    <property type="evidence" value="ECO:0007669"/>
    <property type="project" value="UniProtKB-KW"/>
</dbReference>
<dbReference type="InterPro" id="IPR001460">
    <property type="entry name" value="PCN-bd_Tpept"/>
</dbReference>
<keyword evidence="18 28" id="KW-1133">Transmembrane helix</keyword>
<evidence type="ECO:0000256" key="20">
    <source>
        <dbReference type="ARBA" id="ARBA00023251"/>
    </source>
</evidence>
<dbReference type="InterPro" id="IPR023346">
    <property type="entry name" value="Lysozyme-like_dom_sf"/>
</dbReference>
<evidence type="ECO:0000256" key="19">
    <source>
        <dbReference type="ARBA" id="ARBA00023136"/>
    </source>
</evidence>
<dbReference type="PANTHER" id="PTHR32282:SF11">
    <property type="entry name" value="PENICILLIN-BINDING PROTEIN 1B"/>
    <property type="match status" value="1"/>
</dbReference>
<evidence type="ECO:0000256" key="21">
    <source>
        <dbReference type="ARBA" id="ARBA00023268"/>
    </source>
</evidence>
<dbReference type="Pfam" id="PF00905">
    <property type="entry name" value="Transpeptidase"/>
    <property type="match status" value="1"/>
</dbReference>
<dbReference type="InterPro" id="IPR050396">
    <property type="entry name" value="Glycosyltr_51/Transpeptidase"/>
</dbReference>
<evidence type="ECO:0000256" key="22">
    <source>
        <dbReference type="ARBA" id="ARBA00023316"/>
    </source>
</evidence>
<dbReference type="GO" id="GO:0009002">
    <property type="term" value="F:serine-type D-Ala-D-Ala carboxypeptidase activity"/>
    <property type="evidence" value="ECO:0007669"/>
    <property type="project" value="UniProtKB-EC"/>
</dbReference>
<reference evidence="31" key="2">
    <citation type="submission" date="2021-04" db="EMBL/GenBank/DDBJ databases">
        <authorList>
            <person name="Gilroy R."/>
        </authorList>
    </citation>
    <scope>NUCLEOTIDE SEQUENCE</scope>
    <source>
        <strain evidence="31">CHK183-1962</strain>
    </source>
</reference>
<keyword evidence="9" id="KW-0121">Carboxypeptidase</keyword>
<keyword evidence="20" id="KW-0046">Antibiotic resistance</keyword>
<dbReference type="PANTHER" id="PTHR32282">
    <property type="entry name" value="BINDING PROTEIN TRANSPEPTIDASE, PUTATIVE-RELATED"/>
    <property type="match status" value="1"/>
</dbReference>
<evidence type="ECO:0000256" key="9">
    <source>
        <dbReference type="ARBA" id="ARBA00022645"/>
    </source>
</evidence>
<accession>A0A9D1XF04</accession>
<comment type="function">
    <text evidence="1">Cell wall formation. Synthesis of cross-linked peptidoglycan from the lipid intermediates. The enzyme has a penicillin-insensitive transglycosylase N-terminal domain (formation of linear glycan strands) and a penicillin-sensitive transpeptidase C-terminal domain (cross-linking of the peptide subunits).</text>
</comment>
<evidence type="ECO:0000256" key="2">
    <source>
        <dbReference type="ARBA" id="ARBA00004401"/>
    </source>
</evidence>
<keyword evidence="21" id="KW-0511">Multifunctional enzyme</keyword>
<evidence type="ECO:0000256" key="4">
    <source>
        <dbReference type="ARBA" id="ARBA00007090"/>
    </source>
</evidence>
<evidence type="ECO:0000256" key="11">
    <source>
        <dbReference type="ARBA" id="ARBA00022676"/>
    </source>
</evidence>
<protein>
    <recommendedName>
        <fullName evidence="7">Penicillin-binding protein 1A</fullName>
        <ecNumber evidence="24">2.4.99.28</ecNumber>
        <ecNumber evidence="6">3.4.16.4</ecNumber>
    </recommendedName>
</protein>
<dbReference type="Proteomes" id="UP000886890">
    <property type="component" value="Unassembled WGS sequence"/>
</dbReference>
<dbReference type="NCBIfam" id="TIGR02074">
    <property type="entry name" value="PBP_1a_fam"/>
    <property type="match status" value="1"/>
</dbReference>
<dbReference type="SUPFAM" id="SSF53955">
    <property type="entry name" value="Lysozyme-like"/>
    <property type="match status" value="1"/>
</dbReference>
<evidence type="ECO:0000256" key="7">
    <source>
        <dbReference type="ARBA" id="ARBA00018638"/>
    </source>
</evidence>
<feature type="compositionally biased region" description="Polar residues" evidence="27">
    <location>
        <begin position="805"/>
        <end position="828"/>
    </location>
</feature>
<name>A0A9D1XF04_9FIRM</name>
<keyword evidence="12" id="KW-0808">Transferase</keyword>
<feature type="region of interest" description="Disordered" evidence="27">
    <location>
        <begin position="772"/>
        <end position="848"/>
    </location>
</feature>
<evidence type="ECO:0000313" key="31">
    <source>
        <dbReference type="EMBL" id="HIX77896.1"/>
    </source>
</evidence>
<dbReference type="GO" id="GO:0008955">
    <property type="term" value="F:peptidoglycan glycosyltransferase activity"/>
    <property type="evidence" value="ECO:0007669"/>
    <property type="project" value="UniProtKB-EC"/>
</dbReference>
<organism evidence="31 32">
    <name type="scientific">Candidatus Fusicatenibacter merdavium</name>
    <dbReference type="NCBI Taxonomy" id="2838600"/>
    <lineage>
        <taxon>Bacteria</taxon>
        <taxon>Bacillati</taxon>
        <taxon>Bacillota</taxon>
        <taxon>Clostridia</taxon>
        <taxon>Lachnospirales</taxon>
        <taxon>Lachnospiraceae</taxon>
        <taxon>Fusicatenibacter</taxon>
    </lineage>
</organism>
<dbReference type="Gene3D" id="3.40.710.10">
    <property type="entry name" value="DD-peptidase/beta-lactamase superfamily"/>
    <property type="match status" value="1"/>
</dbReference>
<dbReference type="Pfam" id="PF00912">
    <property type="entry name" value="Transgly"/>
    <property type="match status" value="1"/>
</dbReference>
<evidence type="ECO:0000256" key="24">
    <source>
        <dbReference type="ARBA" id="ARBA00044770"/>
    </source>
</evidence>
<evidence type="ECO:0000256" key="18">
    <source>
        <dbReference type="ARBA" id="ARBA00022989"/>
    </source>
</evidence>
<evidence type="ECO:0000256" key="13">
    <source>
        <dbReference type="ARBA" id="ARBA00022692"/>
    </source>
</evidence>
<keyword evidence="10" id="KW-0645">Protease</keyword>
<dbReference type="InterPro" id="IPR036950">
    <property type="entry name" value="PBP_transglycosylase"/>
</dbReference>
<evidence type="ECO:0000256" key="26">
    <source>
        <dbReference type="ARBA" id="ARBA00060592"/>
    </source>
</evidence>
<dbReference type="GO" id="GO:0006508">
    <property type="term" value="P:proteolysis"/>
    <property type="evidence" value="ECO:0007669"/>
    <property type="project" value="UniProtKB-KW"/>
</dbReference>
<proteinExistence type="inferred from homology"/>
<evidence type="ECO:0000313" key="32">
    <source>
        <dbReference type="Proteomes" id="UP000886890"/>
    </source>
</evidence>
<evidence type="ECO:0000256" key="27">
    <source>
        <dbReference type="SAM" id="MobiDB-lite"/>
    </source>
</evidence>
<evidence type="ECO:0000256" key="16">
    <source>
        <dbReference type="ARBA" id="ARBA00022968"/>
    </source>
</evidence>
<comment type="catalytic activity">
    <reaction evidence="23">
        <text>Preferential cleavage: (Ac)2-L-Lys-D-Ala-|-D-Ala. Also transpeptidation of peptidyl-alanyl moieties that are N-acyl substituents of D-alanine.</text>
        <dbReference type="EC" id="3.4.16.4"/>
    </reaction>
</comment>
<evidence type="ECO:0000259" key="30">
    <source>
        <dbReference type="Pfam" id="PF00912"/>
    </source>
</evidence>
<keyword evidence="19 28" id="KW-0472">Membrane</keyword>
<comment type="pathway">
    <text evidence="3">Cell wall biogenesis; peptidoglycan biosynthesis.</text>
</comment>
<dbReference type="SUPFAM" id="SSF56601">
    <property type="entry name" value="beta-lactamase/transpeptidase-like"/>
    <property type="match status" value="1"/>
</dbReference>
<evidence type="ECO:0000256" key="8">
    <source>
        <dbReference type="ARBA" id="ARBA00022475"/>
    </source>
</evidence>
<sequence length="848" mass="93699">MNYGKKSVTDKRDRLTSSAHKAGWSAGVYALRTGFFLLLLLVVLVVCLAIGVIRGLIASAPDISDVNIMPLGNASFIYDADGNQIQKLTGAGGNRISVSIDEIPLDMQHAIVAIEDERFYEHNGIDPSGILRAAVVGITNGFDFTEGASTITQQLLKNNVFTDWMEENTLEKFKRKFQEQYLALELEKYLTEQGKDAKSVILENYLNTINLGSGCYGVQTASQTYFGKDAKDLTLSECAVLAAIPQAPTRYNPRTHPENNQQRRNKVLSNMLEQEYITQDEYEEALNDNVYERIQMQGQYEEQETPYSYFNDEVISQVIDDLMVQKGYTEVQARNVVYSGGINIYTTQDSWIQSVLDEEFQNPDNYPPDTQVGLDWALTVTQADGTVQNYSKEMLQLFFRNEDPEFDLLFDSEEDAQNYIDAYKASILGEGDTITAERTDFTMQPQACMTIIDQTTGYVKAIVGGLGEKTASLTLNRATDSYRQPGSSFKPLAAYGPALDIGAITLSTVIKDEPYTYEDGTPVRNSDGRYHGDVTVREALVQSYNIPAVKVLTEITPETGYEYLTKFRFANLLPSESSHQSIALGGLTNGVSNLELTGAYAAIANGGKYIKPVLYTKVTDSDGNILLDNTNLQSTQIFRESTAYLLTSVLEDVVKRGTATACQIDGMAVAGKTGTTNDYTNLVFAGFTPYYTAAIWTGYDVQAEIPSSDRDFHKLLWQKVMERIHEDLPEKEFEMPATVKKVSICSETGLLARSSCDAVTEYYALSDVPTQRCSGHYVAPTPTATPTPDTSDTETPASTDDTENSENSSQDPSSADEQNAEQTPSEPDTSPADETPQEQPEQTPEESP</sequence>
<feature type="domain" description="Glycosyl transferase family 51" evidence="30">
    <location>
        <begin position="82"/>
        <end position="271"/>
    </location>
</feature>
<evidence type="ECO:0000256" key="6">
    <source>
        <dbReference type="ARBA" id="ARBA00012448"/>
    </source>
</evidence>
<feature type="compositionally biased region" description="Low complexity" evidence="27">
    <location>
        <begin position="780"/>
        <end position="799"/>
    </location>
</feature>
<evidence type="ECO:0000256" key="14">
    <source>
        <dbReference type="ARBA" id="ARBA00022801"/>
    </source>
</evidence>
<evidence type="ECO:0000256" key="28">
    <source>
        <dbReference type="SAM" id="Phobius"/>
    </source>
</evidence>
<dbReference type="Gene3D" id="1.10.3810.10">
    <property type="entry name" value="Biosynthetic peptidoglycan transglycosylase-like"/>
    <property type="match status" value="1"/>
</dbReference>
<dbReference type="EC" id="2.4.99.28" evidence="24"/>
<keyword evidence="13 28" id="KW-0812">Transmembrane</keyword>
<keyword evidence="8" id="KW-1003">Cell membrane</keyword>
<comment type="similarity">
    <text evidence="4">In the C-terminal section; belongs to the transpeptidase family.</text>
</comment>
<evidence type="ECO:0000259" key="29">
    <source>
        <dbReference type="Pfam" id="PF00905"/>
    </source>
</evidence>
<gene>
    <name evidence="31" type="ORF">H9734_09930</name>
</gene>
<evidence type="ECO:0000256" key="12">
    <source>
        <dbReference type="ARBA" id="ARBA00022679"/>
    </source>
</evidence>
<evidence type="ECO:0000256" key="25">
    <source>
        <dbReference type="ARBA" id="ARBA00049902"/>
    </source>
</evidence>
<dbReference type="GO" id="GO:0030288">
    <property type="term" value="C:outer membrane-bounded periplasmic space"/>
    <property type="evidence" value="ECO:0007669"/>
    <property type="project" value="TreeGrafter"/>
</dbReference>
<comment type="catalytic activity">
    <reaction evidence="25">
        <text>[GlcNAc-(1-&gt;4)-Mur2Ac(oyl-L-Ala-gamma-D-Glu-L-Lys-D-Ala-D-Ala)](n)-di-trans,octa-cis-undecaprenyl diphosphate + beta-D-GlcNAc-(1-&gt;4)-Mur2Ac(oyl-L-Ala-gamma-D-Glu-L-Lys-D-Ala-D-Ala)-di-trans,octa-cis-undecaprenyl diphosphate = [GlcNAc-(1-&gt;4)-Mur2Ac(oyl-L-Ala-gamma-D-Glu-L-Lys-D-Ala-D-Ala)](n+1)-di-trans,octa-cis-undecaprenyl diphosphate + di-trans,octa-cis-undecaprenyl diphosphate + H(+)</text>
        <dbReference type="Rhea" id="RHEA:23708"/>
        <dbReference type="Rhea" id="RHEA-COMP:9602"/>
        <dbReference type="Rhea" id="RHEA-COMP:9603"/>
        <dbReference type="ChEBI" id="CHEBI:15378"/>
        <dbReference type="ChEBI" id="CHEBI:58405"/>
        <dbReference type="ChEBI" id="CHEBI:60033"/>
        <dbReference type="ChEBI" id="CHEBI:78435"/>
        <dbReference type="EC" id="2.4.99.28"/>
    </reaction>
</comment>
<dbReference type="GO" id="GO:0009252">
    <property type="term" value="P:peptidoglycan biosynthetic process"/>
    <property type="evidence" value="ECO:0007669"/>
    <property type="project" value="UniProtKB-KW"/>
</dbReference>
<evidence type="ECO:0000256" key="1">
    <source>
        <dbReference type="ARBA" id="ARBA00002624"/>
    </source>
</evidence>
<dbReference type="GO" id="GO:0071555">
    <property type="term" value="P:cell wall organization"/>
    <property type="evidence" value="ECO:0007669"/>
    <property type="project" value="UniProtKB-KW"/>
</dbReference>
<comment type="caution">
    <text evidence="31">The sequence shown here is derived from an EMBL/GenBank/DDBJ whole genome shotgun (WGS) entry which is preliminary data.</text>
</comment>